<evidence type="ECO:0000313" key="4">
    <source>
        <dbReference type="Proteomes" id="UP001221757"/>
    </source>
</evidence>
<sequence length="493" mass="56125">MHLDHLRNELADIEISIIRQRLLLEELEERKAAVRAELDGFVFPVLTLPPEITAEIFLQLALGDSNDDDSRDFQGVLLILAVCRTWRTLALSVPALWATLNLRTLAWRPNAPGEMEELVDTWFSRAGALPLSLNWFGNLEQSSGQLNTIIGRHALRLQSLHIGIDMGCVSDLIDSIPFPRLELLALENYDDIAPDMPVSTFGEAPQLRHVSLQRVSPSSLILPWGLLEIFSATFITPHQCLYVLRAAPLLRKFDFYGSPEGSFDDDEAVILHLRLTSFRLCNGGQEIVQYLALPALEVLSFENLPGLDDDIFLPFLSRLRGSLRDFTISCRGRLVLISPQWFQHMPHLTDLNLARLQPQSRAGFVRALNRHHKREFLPALKNLTFMDWQPFEVDIELLDALATRCTQMEADEGHMRMPLKSLRLIWEVDYPVTSVPSLIDIENLVQRHGVALRDLRRRGMGIHIGTKDCNYLFLSGDRWKLEISLKAVFPWHA</sequence>
<dbReference type="Pfam" id="PF12937">
    <property type="entry name" value="F-box-like"/>
    <property type="match status" value="1"/>
</dbReference>
<dbReference type="InterPro" id="IPR032675">
    <property type="entry name" value="LRR_dom_sf"/>
</dbReference>
<feature type="domain" description="F-box" evidence="2">
    <location>
        <begin position="46"/>
        <end position="103"/>
    </location>
</feature>
<reference evidence="3" key="1">
    <citation type="submission" date="2023-03" db="EMBL/GenBank/DDBJ databases">
        <title>Massive genome expansion in bonnet fungi (Mycena s.s.) driven by repeated elements and novel gene families across ecological guilds.</title>
        <authorList>
            <consortium name="Lawrence Berkeley National Laboratory"/>
            <person name="Harder C.B."/>
            <person name="Miyauchi S."/>
            <person name="Viragh M."/>
            <person name="Kuo A."/>
            <person name="Thoen E."/>
            <person name="Andreopoulos B."/>
            <person name="Lu D."/>
            <person name="Skrede I."/>
            <person name="Drula E."/>
            <person name="Henrissat B."/>
            <person name="Morin E."/>
            <person name="Kohler A."/>
            <person name="Barry K."/>
            <person name="LaButti K."/>
            <person name="Morin E."/>
            <person name="Salamov A."/>
            <person name="Lipzen A."/>
            <person name="Mereny Z."/>
            <person name="Hegedus B."/>
            <person name="Baldrian P."/>
            <person name="Stursova M."/>
            <person name="Weitz H."/>
            <person name="Taylor A."/>
            <person name="Grigoriev I.V."/>
            <person name="Nagy L.G."/>
            <person name="Martin F."/>
            <person name="Kauserud H."/>
        </authorList>
    </citation>
    <scope>NUCLEOTIDE SEQUENCE</scope>
    <source>
        <strain evidence="3">CBHHK067</strain>
    </source>
</reference>
<keyword evidence="4" id="KW-1185">Reference proteome</keyword>
<accession>A0AAD7CWJ5</accession>
<evidence type="ECO:0000259" key="2">
    <source>
        <dbReference type="Pfam" id="PF12937"/>
    </source>
</evidence>
<dbReference type="SUPFAM" id="SSF81383">
    <property type="entry name" value="F-box domain"/>
    <property type="match status" value="1"/>
</dbReference>
<dbReference type="Proteomes" id="UP001221757">
    <property type="component" value="Unassembled WGS sequence"/>
</dbReference>
<dbReference type="InterPro" id="IPR036047">
    <property type="entry name" value="F-box-like_dom_sf"/>
</dbReference>
<gene>
    <name evidence="3" type="ORF">B0H17DRAFT_1210594</name>
</gene>
<feature type="coiled-coil region" evidence="1">
    <location>
        <begin position="10"/>
        <end position="37"/>
    </location>
</feature>
<keyword evidence="1" id="KW-0175">Coiled coil</keyword>
<evidence type="ECO:0000256" key="1">
    <source>
        <dbReference type="SAM" id="Coils"/>
    </source>
</evidence>
<dbReference type="Gene3D" id="3.80.10.10">
    <property type="entry name" value="Ribonuclease Inhibitor"/>
    <property type="match status" value="1"/>
</dbReference>
<dbReference type="SUPFAM" id="SSF52047">
    <property type="entry name" value="RNI-like"/>
    <property type="match status" value="1"/>
</dbReference>
<dbReference type="EMBL" id="JARKIE010000208">
    <property type="protein sequence ID" value="KAJ7666551.1"/>
    <property type="molecule type" value="Genomic_DNA"/>
</dbReference>
<evidence type="ECO:0000313" key="3">
    <source>
        <dbReference type="EMBL" id="KAJ7666551.1"/>
    </source>
</evidence>
<protein>
    <recommendedName>
        <fullName evidence="2">F-box domain-containing protein</fullName>
    </recommendedName>
</protein>
<comment type="caution">
    <text evidence="3">The sequence shown here is derived from an EMBL/GenBank/DDBJ whole genome shotgun (WGS) entry which is preliminary data.</text>
</comment>
<dbReference type="InterPro" id="IPR001810">
    <property type="entry name" value="F-box_dom"/>
</dbReference>
<dbReference type="AlphaFoldDB" id="A0AAD7CWJ5"/>
<proteinExistence type="predicted"/>
<organism evidence="3 4">
    <name type="scientific">Mycena rosella</name>
    <name type="common">Pink bonnet</name>
    <name type="synonym">Agaricus rosellus</name>
    <dbReference type="NCBI Taxonomy" id="1033263"/>
    <lineage>
        <taxon>Eukaryota</taxon>
        <taxon>Fungi</taxon>
        <taxon>Dikarya</taxon>
        <taxon>Basidiomycota</taxon>
        <taxon>Agaricomycotina</taxon>
        <taxon>Agaricomycetes</taxon>
        <taxon>Agaricomycetidae</taxon>
        <taxon>Agaricales</taxon>
        <taxon>Marasmiineae</taxon>
        <taxon>Mycenaceae</taxon>
        <taxon>Mycena</taxon>
    </lineage>
</organism>
<name>A0AAD7CWJ5_MYCRO</name>